<evidence type="ECO:0000313" key="2">
    <source>
        <dbReference type="EMBL" id="MDF0603977.1"/>
    </source>
</evidence>
<organism evidence="2 3">
    <name type="scientific">Psychromarinibacter sediminicola</name>
    <dbReference type="NCBI Taxonomy" id="3033385"/>
    <lineage>
        <taxon>Bacteria</taxon>
        <taxon>Pseudomonadati</taxon>
        <taxon>Pseudomonadota</taxon>
        <taxon>Alphaproteobacteria</taxon>
        <taxon>Rhodobacterales</taxon>
        <taxon>Paracoccaceae</taxon>
        <taxon>Psychromarinibacter</taxon>
    </lineage>
</organism>
<dbReference type="AlphaFoldDB" id="A0AAE3P0A8"/>
<feature type="domain" description="Transposase IS116/IS110/IS902 C-terminal" evidence="1">
    <location>
        <begin position="9"/>
        <end position="51"/>
    </location>
</feature>
<proteinExistence type="predicted"/>
<evidence type="ECO:0000313" key="3">
    <source>
        <dbReference type="Proteomes" id="UP001220964"/>
    </source>
</evidence>
<dbReference type="InterPro" id="IPR003346">
    <property type="entry name" value="Transposase_20"/>
</dbReference>
<dbReference type="Pfam" id="PF02371">
    <property type="entry name" value="Transposase_20"/>
    <property type="match status" value="1"/>
</dbReference>
<accession>A0AAE3P0A8</accession>
<gene>
    <name evidence="2" type="ORF">P1J78_25035</name>
</gene>
<dbReference type="PANTHER" id="PTHR33055">
    <property type="entry name" value="TRANSPOSASE FOR INSERTION SEQUENCE ELEMENT IS1111A"/>
    <property type="match status" value="1"/>
</dbReference>
<sequence>YTTPWGTTLGLVPRQMTTGGKPRLLDITKRGNRYLRMLLIHGARAAMPSLSKQSTPLGKWLRGLLARAHRNVAIVALAAKLARIAWASLRRGVRFEPSAPVAATV</sequence>
<feature type="non-terminal residue" evidence="2">
    <location>
        <position position="1"/>
    </location>
</feature>
<dbReference type="Proteomes" id="UP001220964">
    <property type="component" value="Unassembled WGS sequence"/>
</dbReference>
<keyword evidence="3" id="KW-1185">Reference proteome</keyword>
<evidence type="ECO:0000259" key="1">
    <source>
        <dbReference type="Pfam" id="PF02371"/>
    </source>
</evidence>
<protein>
    <submittedName>
        <fullName evidence="2">Transposase</fullName>
    </submittedName>
</protein>
<name>A0AAE3P0A8_9RHOB</name>
<dbReference type="GO" id="GO:0003677">
    <property type="term" value="F:DNA binding"/>
    <property type="evidence" value="ECO:0007669"/>
    <property type="project" value="InterPro"/>
</dbReference>
<dbReference type="GO" id="GO:0004803">
    <property type="term" value="F:transposase activity"/>
    <property type="evidence" value="ECO:0007669"/>
    <property type="project" value="InterPro"/>
</dbReference>
<dbReference type="InterPro" id="IPR047650">
    <property type="entry name" value="Transpos_IS110"/>
</dbReference>
<dbReference type="RefSeq" id="WP_275570082.1">
    <property type="nucleotide sequence ID" value="NZ_JARGYC010000211.1"/>
</dbReference>
<dbReference type="GO" id="GO:0006313">
    <property type="term" value="P:DNA transposition"/>
    <property type="evidence" value="ECO:0007669"/>
    <property type="project" value="InterPro"/>
</dbReference>
<comment type="caution">
    <text evidence="2">The sequence shown here is derived from an EMBL/GenBank/DDBJ whole genome shotgun (WGS) entry which is preliminary data.</text>
</comment>
<dbReference type="PANTHER" id="PTHR33055:SF3">
    <property type="entry name" value="PUTATIVE TRANSPOSASE FOR IS117-RELATED"/>
    <property type="match status" value="1"/>
</dbReference>
<dbReference type="EMBL" id="JARGYC010000211">
    <property type="protein sequence ID" value="MDF0603977.1"/>
    <property type="molecule type" value="Genomic_DNA"/>
</dbReference>
<reference evidence="2" key="1">
    <citation type="submission" date="2023-03" db="EMBL/GenBank/DDBJ databases">
        <title>Multiphase analysis and comparison of six strains from genera Psychromarinibacter, Lutimaribacter, and Maritimibacter, including a novel species: Psychromarinibacter sediminicola sp. nov.</title>
        <authorList>
            <person name="Wang Y.-H."/>
            <person name="Ye M.-Q."/>
            <person name="Du Z.-J."/>
        </authorList>
    </citation>
    <scope>NUCLEOTIDE SEQUENCE</scope>
    <source>
        <strain evidence="2">C21-152</strain>
    </source>
</reference>